<feature type="transmembrane region" description="Helical" evidence="1">
    <location>
        <begin position="245"/>
        <end position="264"/>
    </location>
</feature>
<feature type="transmembrane region" description="Helical" evidence="1">
    <location>
        <begin position="171"/>
        <end position="190"/>
    </location>
</feature>
<dbReference type="HOGENOM" id="CLU_034283_0_0_4"/>
<feature type="transmembrane region" description="Helical" evidence="1">
    <location>
        <begin position="411"/>
        <end position="432"/>
    </location>
</feature>
<dbReference type="EMBL" id="CP006704">
    <property type="protein sequence ID" value="AIJ47911.1"/>
    <property type="molecule type" value="Genomic_DNA"/>
</dbReference>
<evidence type="ECO:0000313" key="2">
    <source>
        <dbReference type="EMBL" id="AIJ47911.1"/>
    </source>
</evidence>
<feature type="transmembrane region" description="Helical" evidence="1">
    <location>
        <begin position="76"/>
        <end position="94"/>
    </location>
</feature>
<feature type="transmembrane region" description="Helical" evidence="1">
    <location>
        <begin position="365"/>
        <end position="388"/>
    </location>
</feature>
<keyword evidence="1" id="KW-1133">Transmembrane helix</keyword>
<dbReference type="AlphaFoldDB" id="A0A076PT94"/>
<reference evidence="2 3" key="1">
    <citation type="journal article" date="2014" name="Genome Announc.">
        <title>Complete Genome Sequence of Polychlorinated Biphenyl Degrader Comamonas testosteroni TK102 (NBRC 109938).</title>
        <authorList>
            <person name="Fukuda K."/>
            <person name="Hosoyama A."/>
            <person name="Tsuchikane K."/>
            <person name="Ohji S."/>
            <person name="Yamazoe A."/>
            <person name="Fujita N."/>
            <person name="Shintani M."/>
            <person name="Kimbara K."/>
        </authorList>
    </citation>
    <scope>NUCLEOTIDE SEQUENCE [LARGE SCALE GENOMIC DNA]</scope>
    <source>
        <strain evidence="2">TK102</strain>
    </source>
</reference>
<feature type="transmembrane region" description="Helical" evidence="1">
    <location>
        <begin position="444"/>
        <end position="464"/>
    </location>
</feature>
<feature type="transmembrane region" description="Helical" evidence="1">
    <location>
        <begin position="340"/>
        <end position="358"/>
    </location>
</feature>
<feature type="transmembrane region" description="Helical" evidence="1">
    <location>
        <begin position="101"/>
        <end position="122"/>
    </location>
</feature>
<feature type="transmembrane region" description="Helical" evidence="1">
    <location>
        <begin position="196"/>
        <end position="225"/>
    </location>
</feature>
<dbReference type="RefSeq" id="WP_003053458.1">
    <property type="nucleotide sequence ID" value="NZ_CP006704.1"/>
</dbReference>
<organism evidence="2 3">
    <name type="scientific">Comamonas testosteroni TK102</name>
    <dbReference type="NCBI Taxonomy" id="1392005"/>
    <lineage>
        <taxon>Bacteria</taxon>
        <taxon>Pseudomonadati</taxon>
        <taxon>Pseudomonadota</taxon>
        <taxon>Betaproteobacteria</taxon>
        <taxon>Burkholderiales</taxon>
        <taxon>Comamonadaceae</taxon>
        <taxon>Comamonas</taxon>
    </lineage>
</organism>
<keyword evidence="1" id="KW-0812">Transmembrane</keyword>
<dbReference type="KEGG" id="ctes:O987_19045"/>
<evidence type="ECO:0000256" key="1">
    <source>
        <dbReference type="SAM" id="Phobius"/>
    </source>
</evidence>
<evidence type="ECO:0000313" key="3">
    <source>
        <dbReference type="Proteomes" id="UP000028782"/>
    </source>
</evidence>
<sequence>MNQPTPAIVAQSAVRRLPRWALLLLCLAYVIPGFVMRGPWRSNDMEAFGYMRELALGHTDWLSPTLSGLAPSIDGLLPYWLGALSLLGFEWLLGAEMAARLPFIALLILTLAATWWGAYYLARTPGAQPVAFAFGGEAQLIDYARAMADAALLALVACLGLAQLSHETTSYVTQLGCTTLLFFAAAAMAYHPRKSVAALIFGLLGLALSGAPTLAVLFGLGGSVIAFTQRSWGDNPGRSHRQARIWAAAWMAATVLAASLTTALDQWVWHLVDSLKDWSALLQLLLWFCWPAWPLALWTLWVWRRQIAYPGHNPHLSIALLFATVPVAACLSSTPADRALLLGLPAIATLAAFALPTFRRSISALIDWFTLLFFTASAIAIWVVWLAFQTGFPPKIAANIARLAPQFEASISWPTVIVALVATAGWFALVVWRTSRNRAAIWKSLVLPAGGATLSWVLLSTLWMEPLDHARSYQFQMTQLDGELRQSGATSCVLTYGLGRSQIAAVRYYTHVDTALLRRSDPRDCGWALVDADRWAGDHNRKLRQGWSEVSRITRLAGQKEVLVLLKYTGPKAAP</sequence>
<feature type="transmembrane region" description="Helical" evidence="1">
    <location>
        <begin position="284"/>
        <end position="303"/>
    </location>
</feature>
<protein>
    <submittedName>
        <fullName evidence="2">Membrane protein</fullName>
    </submittedName>
</protein>
<dbReference type="Proteomes" id="UP000028782">
    <property type="component" value="Chromosome"/>
</dbReference>
<proteinExistence type="predicted"/>
<feature type="transmembrane region" description="Helical" evidence="1">
    <location>
        <begin position="20"/>
        <end position="40"/>
    </location>
</feature>
<accession>A0A076PT94</accession>
<keyword evidence="1" id="KW-0472">Membrane</keyword>
<feature type="transmembrane region" description="Helical" evidence="1">
    <location>
        <begin position="315"/>
        <end position="334"/>
    </location>
</feature>
<name>A0A076PT94_COMTE</name>
<feature type="transmembrane region" description="Helical" evidence="1">
    <location>
        <begin position="142"/>
        <end position="164"/>
    </location>
</feature>
<gene>
    <name evidence="2" type="ORF">O987_19045</name>
</gene>